<reference evidence="1 2" key="1">
    <citation type="submission" date="2019-01" db="EMBL/GenBank/DDBJ databases">
        <title>Sinorhodobacter populi sp. nov. isolated from the symptomatic bark tissue of Populus euramericana canker.</title>
        <authorList>
            <person name="Xu G."/>
        </authorList>
    </citation>
    <scope>NUCLEOTIDE SEQUENCE [LARGE SCALE GENOMIC DNA]</scope>
    <source>
        <strain evidence="1 2">D19-10-3-21</strain>
    </source>
</reference>
<reference evidence="1 2" key="2">
    <citation type="submission" date="2019-01" db="EMBL/GenBank/DDBJ databases">
        <authorList>
            <person name="Li Y."/>
        </authorList>
    </citation>
    <scope>NUCLEOTIDE SEQUENCE [LARGE SCALE GENOMIC DNA]</scope>
    <source>
        <strain evidence="1 2">D19-10-3-21</strain>
    </source>
</reference>
<dbReference type="EMBL" id="SAUX01000024">
    <property type="protein sequence ID" value="RWR27100.1"/>
    <property type="molecule type" value="Genomic_DNA"/>
</dbReference>
<organism evidence="1 2">
    <name type="scientific">Paenirhodobacter populi</name>
    <dbReference type="NCBI Taxonomy" id="2306993"/>
    <lineage>
        <taxon>Bacteria</taxon>
        <taxon>Pseudomonadati</taxon>
        <taxon>Pseudomonadota</taxon>
        <taxon>Alphaproteobacteria</taxon>
        <taxon>Rhodobacterales</taxon>
        <taxon>Rhodobacter group</taxon>
        <taxon>Paenirhodobacter</taxon>
    </lineage>
</organism>
<accession>A0A443K2W2</accession>
<evidence type="ECO:0000313" key="2">
    <source>
        <dbReference type="Proteomes" id="UP000285295"/>
    </source>
</evidence>
<protein>
    <submittedName>
        <fullName evidence="1">Uncharacterized protein</fullName>
    </submittedName>
</protein>
<evidence type="ECO:0000313" key="1">
    <source>
        <dbReference type="EMBL" id="RWR27100.1"/>
    </source>
</evidence>
<sequence length="81" mass="8568">MAEPDETPTHQLLVPLPSSVPQAGAIRIFAEDGILLGTCADPAVPGGQALRIGTQFITCHNTDDTPDWDEIARRLAQTSAS</sequence>
<dbReference type="RefSeq" id="WP_128238354.1">
    <property type="nucleotide sequence ID" value="NZ_SAUX01000024.1"/>
</dbReference>
<comment type="caution">
    <text evidence="1">The sequence shown here is derived from an EMBL/GenBank/DDBJ whole genome shotgun (WGS) entry which is preliminary data.</text>
</comment>
<dbReference type="Proteomes" id="UP000285295">
    <property type="component" value="Unassembled WGS sequence"/>
</dbReference>
<proteinExistence type="predicted"/>
<dbReference type="AlphaFoldDB" id="A0A443K2W2"/>
<name>A0A443K2W2_9RHOB</name>
<gene>
    <name evidence="1" type="ORF">D2T31_17620</name>
</gene>
<dbReference type="OrthoDB" id="9019276at2"/>